<evidence type="ECO:0000256" key="3">
    <source>
        <dbReference type="ARBA" id="ARBA00022989"/>
    </source>
</evidence>
<feature type="transmembrane region" description="Helical" evidence="5">
    <location>
        <begin position="360"/>
        <end position="381"/>
    </location>
</feature>
<keyword evidence="4 5" id="KW-0472">Membrane</keyword>
<comment type="caution">
    <text evidence="7">The sequence shown here is derived from an EMBL/GenBank/DDBJ whole genome shotgun (WGS) entry which is preliminary data.</text>
</comment>
<keyword evidence="3 5" id="KW-1133">Transmembrane helix</keyword>
<comment type="subcellular location">
    <subcellularLocation>
        <location evidence="1">Membrane</location>
        <topology evidence="1">Multi-pass membrane protein</topology>
    </subcellularLocation>
</comment>
<evidence type="ECO:0000256" key="5">
    <source>
        <dbReference type="SAM" id="Phobius"/>
    </source>
</evidence>
<dbReference type="PANTHER" id="PTHR37422:SF13">
    <property type="entry name" value="LIPOPOLYSACCHARIDE BIOSYNTHESIS PROTEIN PA4999-RELATED"/>
    <property type="match status" value="1"/>
</dbReference>
<feature type="transmembrane region" description="Helical" evidence="5">
    <location>
        <begin position="327"/>
        <end position="348"/>
    </location>
</feature>
<keyword evidence="2 5" id="KW-0812">Transmembrane</keyword>
<feature type="transmembrane region" description="Helical" evidence="5">
    <location>
        <begin position="154"/>
        <end position="171"/>
    </location>
</feature>
<dbReference type="PANTHER" id="PTHR37422">
    <property type="entry name" value="TEICHURONIC ACID BIOSYNTHESIS PROTEIN TUAE"/>
    <property type="match status" value="1"/>
</dbReference>
<sequence>MHFTLFSSIVAALTILVPLVALHTHVLFVETMLLGGLLLAGYSGKRVVFTSIHRLSLIVIALLLWALVSNIWSIDPFQGFVRMARLMPLFVMGLLLMSVSSHTDVITHKLCGTALKIGLGLAALIFFSEQAWFSISKMLVGVTQVQQVEHDAEYKVFGTVIGALCVLLNAYYAQQKRWVWMVVFAAVLACIVLLSKSSSAAVALFLSLIVFVLFWGAPRITGIGMMIVIPVVFFLFPLVPFGNSGLEASMGPNALHRLAIWQFVAESVADALWIGHGLDSSRTIPGGDALVPDGFLGSAVRSLPQWEDLMERENAELLPLHPHNLALQVWLELGGVGVFLVSTFYVFLVRSICFGKNRPLIYRAGLMALLVYTLIIGFLSFGAWQSWWVACQIALWMVGVCLLRRRHPVPLPEEFVADRT</sequence>
<feature type="transmembrane region" description="Helical" evidence="5">
    <location>
        <begin position="55"/>
        <end position="74"/>
    </location>
</feature>
<feature type="transmembrane region" description="Helical" evidence="5">
    <location>
        <begin position="178"/>
        <end position="194"/>
    </location>
</feature>
<keyword evidence="8" id="KW-1185">Reference proteome</keyword>
<evidence type="ECO:0000313" key="7">
    <source>
        <dbReference type="EMBL" id="NMM46735.1"/>
    </source>
</evidence>
<dbReference type="GO" id="GO:0016020">
    <property type="term" value="C:membrane"/>
    <property type="evidence" value="ECO:0007669"/>
    <property type="project" value="UniProtKB-SubCell"/>
</dbReference>
<evidence type="ECO:0000256" key="1">
    <source>
        <dbReference type="ARBA" id="ARBA00004141"/>
    </source>
</evidence>
<reference evidence="7 8" key="1">
    <citation type="submission" date="2020-04" db="EMBL/GenBank/DDBJ databases">
        <title>Rhodospirillaceae bacterium KN72 isolated from deep sea.</title>
        <authorList>
            <person name="Zhang D.-C."/>
        </authorList>
    </citation>
    <scope>NUCLEOTIDE SEQUENCE [LARGE SCALE GENOMIC DNA]</scope>
    <source>
        <strain evidence="7 8">KN72</strain>
    </source>
</reference>
<accession>A0A7Y0E3U5</accession>
<name>A0A7Y0E3U5_9PROT</name>
<organism evidence="7 8">
    <name type="scientific">Pacificispira spongiicola</name>
    <dbReference type="NCBI Taxonomy" id="2729598"/>
    <lineage>
        <taxon>Bacteria</taxon>
        <taxon>Pseudomonadati</taxon>
        <taxon>Pseudomonadota</taxon>
        <taxon>Alphaproteobacteria</taxon>
        <taxon>Rhodospirillales</taxon>
        <taxon>Rhodospirillaceae</taxon>
        <taxon>Pacificispira</taxon>
    </lineage>
</organism>
<feature type="transmembrane region" description="Helical" evidence="5">
    <location>
        <begin position="387"/>
        <end position="403"/>
    </location>
</feature>
<evidence type="ECO:0000313" key="8">
    <source>
        <dbReference type="Proteomes" id="UP000539372"/>
    </source>
</evidence>
<feature type="transmembrane region" description="Helical" evidence="5">
    <location>
        <begin position="80"/>
        <end position="101"/>
    </location>
</feature>
<evidence type="ECO:0000259" key="6">
    <source>
        <dbReference type="Pfam" id="PF04932"/>
    </source>
</evidence>
<evidence type="ECO:0000256" key="4">
    <source>
        <dbReference type="ARBA" id="ARBA00023136"/>
    </source>
</evidence>
<dbReference type="AlphaFoldDB" id="A0A7Y0E3U5"/>
<dbReference type="GO" id="GO:0016874">
    <property type="term" value="F:ligase activity"/>
    <property type="evidence" value="ECO:0007669"/>
    <property type="project" value="UniProtKB-KW"/>
</dbReference>
<evidence type="ECO:0000256" key="2">
    <source>
        <dbReference type="ARBA" id="ARBA00022692"/>
    </source>
</evidence>
<dbReference type="InterPro" id="IPR051533">
    <property type="entry name" value="WaaL-like"/>
</dbReference>
<gene>
    <name evidence="7" type="ORF">HH303_19760</name>
</gene>
<dbReference type="Proteomes" id="UP000539372">
    <property type="component" value="Unassembled WGS sequence"/>
</dbReference>
<feature type="transmembrane region" description="Helical" evidence="5">
    <location>
        <begin position="223"/>
        <end position="242"/>
    </location>
</feature>
<feature type="domain" description="O-antigen ligase-related" evidence="6">
    <location>
        <begin position="184"/>
        <end position="341"/>
    </location>
</feature>
<dbReference type="RefSeq" id="WP_169627148.1">
    <property type="nucleotide sequence ID" value="NZ_JABBNT010000009.1"/>
</dbReference>
<protein>
    <submittedName>
        <fullName evidence="7">O-antigen ligase family protein</fullName>
    </submittedName>
</protein>
<dbReference type="EMBL" id="JABBNT010000009">
    <property type="protein sequence ID" value="NMM46735.1"/>
    <property type="molecule type" value="Genomic_DNA"/>
</dbReference>
<proteinExistence type="predicted"/>
<feature type="transmembrane region" description="Helical" evidence="5">
    <location>
        <begin position="200"/>
        <end position="216"/>
    </location>
</feature>
<dbReference type="Pfam" id="PF04932">
    <property type="entry name" value="Wzy_C"/>
    <property type="match status" value="1"/>
</dbReference>
<keyword evidence="7" id="KW-0436">Ligase</keyword>
<feature type="transmembrane region" description="Helical" evidence="5">
    <location>
        <begin position="113"/>
        <end position="134"/>
    </location>
</feature>
<dbReference type="InterPro" id="IPR007016">
    <property type="entry name" value="O-antigen_ligase-rel_domated"/>
</dbReference>
<feature type="transmembrane region" description="Helical" evidence="5">
    <location>
        <begin position="31"/>
        <end position="48"/>
    </location>
</feature>